<accession>A0AAV9V7G9</accession>
<dbReference type="SUPFAM" id="SSF50969">
    <property type="entry name" value="YVTN repeat-like/Quinoprotein amine dehydrogenase"/>
    <property type="match status" value="1"/>
</dbReference>
<dbReference type="InterPro" id="IPR015943">
    <property type="entry name" value="WD40/YVTN_repeat-like_dom_sf"/>
</dbReference>
<dbReference type="EMBL" id="JAVHNQ010000002">
    <property type="protein sequence ID" value="KAK6354970.1"/>
    <property type="molecule type" value="Genomic_DNA"/>
</dbReference>
<comment type="caution">
    <text evidence="2">The sequence shown here is derived from an EMBL/GenBank/DDBJ whole genome shotgun (WGS) entry which is preliminary data.</text>
</comment>
<dbReference type="InterPro" id="IPR001680">
    <property type="entry name" value="WD40_rpt"/>
</dbReference>
<evidence type="ECO:0000256" key="1">
    <source>
        <dbReference type="SAM" id="MobiDB-lite"/>
    </source>
</evidence>
<dbReference type="GO" id="GO:0005737">
    <property type="term" value="C:cytoplasm"/>
    <property type="evidence" value="ECO:0007669"/>
    <property type="project" value="TreeGrafter"/>
</dbReference>
<dbReference type="AlphaFoldDB" id="A0AAV9V7G9"/>
<gene>
    <name evidence="2" type="ORF">TWF696_004098</name>
</gene>
<dbReference type="InterPro" id="IPR011044">
    <property type="entry name" value="Quino_amine_DH_bsu"/>
</dbReference>
<reference evidence="2 3" key="1">
    <citation type="submission" date="2019-10" db="EMBL/GenBank/DDBJ databases">
        <authorList>
            <person name="Palmer J.M."/>
        </authorList>
    </citation>
    <scope>NUCLEOTIDE SEQUENCE [LARGE SCALE GENOMIC DNA]</scope>
    <source>
        <strain evidence="2 3">TWF696</strain>
    </source>
</reference>
<feature type="compositionally biased region" description="Basic and acidic residues" evidence="1">
    <location>
        <begin position="373"/>
        <end position="382"/>
    </location>
</feature>
<dbReference type="PANTHER" id="PTHR44099:SF4">
    <property type="entry name" value="RABCONNECTIN-3B, ISOFORM A"/>
    <property type="match status" value="1"/>
</dbReference>
<dbReference type="Gene3D" id="2.130.10.10">
    <property type="entry name" value="YVTN repeat-like/Quinoprotein amine dehydrogenase"/>
    <property type="match status" value="3"/>
</dbReference>
<dbReference type="Proteomes" id="UP001375240">
    <property type="component" value="Unassembled WGS sequence"/>
</dbReference>
<organism evidence="2 3">
    <name type="scientific">Orbilia brochopaga</name>
    <dbReference type="NCBI Taxonomy" id="3140254"/>
    <lineage>
        <taxon>Eukaryota</taxon>
        <taxon>Fungi</taxon>
        <taxon>Dikarya</taxon>
        <taxon>Ascomycota</taxon>
        <taxon>Pezizomycotina</taxon>
        <taxon>Orbiliomycetes</taxon>
        <taxon>Orbiliales</taxon>
        <taxon>Orbiliaceae</taxon>
        <taxon>Orbilia</taxon>
    </lineage>
</organism>
<dbReference type="PANTHER" id="PTHR44099">
    <property type="entry name" value="RABCONNECTIN-3B, ISOFORM A"/>
    <property type="match status" value="1"/>
</dbReference>
<sequence length="1190" mass="128951">MASPPLTLGFAHTPDRQLPSSLGLPTASYFIRARHLLAIGYTSGAIALISSAAADGTRQRLHTYLSGHDAAIVAFESIAIRSPNGKDDVILLSLSLDGSICKWDAADGRCLHAAESVFEARPRGLAVVPIPAVNADGKPLEFNWLTDYYVLVYGCATSIIVLSFTTLAPISLWTGHQDWPSVLSIPGASHNTVFTVEKEGNLQPWSLVKRPPGVIDITRVQETPLAIGDKRLGDVVSALLFYDAKEEDENKVLVVQKNGLCVYQCVKSGGIRLTFLQSVDEVAAVRSAAVQGELIYCFLEGGDITIYNADGLEALERVSHLQSPDYRTIFYAAGESPDGKTQVTAFTVTNSGSNSIITGSKASREPLQWSHPDLQEPDERTGGHKKGVSTASALFAHNLVFAMGNTLKLYNLDHFLLDLSSPSHAISLPNRSDHINILQPIQLPKTAASEEQNYLVVGLDNGCIYLTEPESFQISACLSLHPGPIAGAVVLPADLAPRIRSTLLVYSENGSASIVDIIPAVSESSPFKVRTLLTLPSAMAPRKLVCVATQKGRNILLLIDHDGRKRLWDVDSMDGKALVNDSESPQSATFREGHNVVDLDSSKEPWREHRLADAKNDVGPGSATSIVRDSKAPSMHGYPTATVDIFAIIRYLHKARSSIETAQPVPIGADMLLPARSLLTVLVDYLGVLDECLPGDGSTELRQMMVECKSSVSLAQFDGGGDISIMMRDRAQKATVRWREMSSRGRTQVVMSVCALVYAILHLTTASEATSDGEELLKKTAVSLLRHRHDSGGAGLDLALLSEFWADQNPWIRGSCRILLQIELSLLRQQEIRHAIDYWQDFLPTQISPELFTLKDVLRSVVVLSVIIIMLDHENTSEFKIDRALRRNVALSIELFLTDSDKAYQDVAVDLVSEGWLSWQSEFDAFEVIHILMRILATPSLPTDRTSTITNAFIKIAQKNAPLLASGLANCISHAAPEKGIAVTTLTDLINLSVAAKKTVISIVRADPGLFAEPEILKVVLDAVVKILDPQGGQIRERVLQYVSELVNEVVDAYPTIAFHRPSQRLAISASPRAITIYDLNSAKPVASLEGQQRTVQFLTFSGDGKTIVGIDLDESQVLVWKIAVSIFSSFIGAAASVGIGGGGEGVGVILAKAKYGFKNSKGVPVIRIEFTGERTVRITAGADVTLVNI</sequence>
<dbReference type="InterPro" id="IPR049916">
    <property type="entry name" value="WDR72-like"/>
</dbReference>
<dbReference type="SMART" id="SM00320">
    <property type="entry name" value="WD40"/>
    <property type="match status" value="3"/>
</dbReference>
<dbReference type="InterPro" id="IPR036322">
    <property type="entry name" value="WD40_repeat_dom_sf"/>
</dbReference>
<feature type="region of interest" description="Disordered" evidence="1">
    <location>
        <begin position="365"/>
        <end position="386"/>
    </location>
</feature>
<evidence type="ECO:0000313" key="3">
    <source>
        <dbReference type="Proteomes" id="UP001375240"/>
    </source>
</evidence>
<protein>
    <submittedName>
        <fullName evidence="2">Uncharacterized protein</fullName>
    </submittedName>
</protein>
<dbReference type="SUPFAM" id="SSF50978">
    <property type="entry name" value="WD40 repeat-like"/>
    <property type="match status" value="1"/>
</dbReference>
<evidence type="ECO:0000313" key="2">
    <source>
        <dbReference type="EMBL" id="KAK6354970.1"/>
    </source>
</evidence>
<name>A0AAV9V7G9_9PEZI</name>
<proteinExistence type="predicted"/>
<keyword evidence="3" id="KW-1185">Reference proteome</keyword>